<proteinExistence type="predicted"/>
<dbReference type="RefSeq" id="WP_015756909.1">
    <property type="nucleotide sequence ID" value="NC_013216.1"/>
</dbReference>
<dbReference type="OrthoDB" id="9956172at2"/>
<protein>
    <submittedName>
        <fullName evidence="2">Uncharacterized protein</fullName>
    </submittedName>
</protein>
<evidence type="ECO:0000256" key="1">
    <source>
        <dbReference type="SAM" id="MobiDB-lite"/>
    </source>
</evidence>
<dbReference type="KEGG" id="dae:Dtox_1312"/>
<accession>C8W6A5</accession>
<evidence type="ECO:0000313" key="2">
    <source>
        <dbReference type="EMBL" id="ACV62194.1"/>
    </source>
</evidence>
<keyword evidence="3" id="KW-1185">Reference proteome</keyword>
<dbReference type="AlphaFoldDB" id="C8W6A5"/>
<sequence>MPLRSILLLLCCQNPRIENDLETLSVFVKAMRESVGGLKTSLNNLHASTAEFHKNMSINMNQQKKNDYPAQEYQKDVLAYDNYQNTEQKETSPELSEWQDTGDYTKEDT</sequence>
<feature type="region of interest" description="Disordered" evidence="1">
    <location>
        <begin position="81"/>
        <end position="109"/>
    </location>
</feature>
<evidence type="ECO:0000313" key="3">
    <source>
        <dbReference type="Proteomes" id="UP000002217"/>
    </source>
</evidence>
<dbReference type="HOGENOM" id="CLU_2179562_0_0_9"/>
<gene>
    <name evidence="2" type="ordered locus">Dtox_1312</name>
</gene>
<dbReference type="EMBL" id="CP001720">
    <property type="protein sequence ID" value="ACV62194.1"/>
    <property type="molecule type" value="Genomic_DNA"/>
</dbReference>
<name>C8W6A5_DESAS</name>
<organism evidence="2 3">
    <name type="scientific">Desulfofarcimen acetoxidans (strain ATCC 49208 / DSM 771 / KCTC 5769 / VKM B-1644 / 5575)</name>
    <name type="common">Desulfotomaculum acetoxidans</name>
    <dbReference type="NCBI Taxonomy" id="485916"/>
    <lineage>
        <taxon>Bacteria</taxon>
        <taxon>Bacillati</taxon>
        <taxon>Bacillota</taxon>
        <taxon>Clostridia</taxon>
        <taxon>Eubacteriales</taxon>
        <taxon>Peptococcaceae</taxon>
        <taxon>Desulfofarcimen</taxon>
    </lineage>
</organism>
<reference evidence="2 3" key="1">
    <citation type="journal article" date="2009" name="Stand. Genomic Sci.">
        <title>Complete genome sequence of Desulfotomaculum acetoxidans type strain (5575).</title>
        <authorList>
            <person name="Spring S."/>
            <person name="Lapidus A."/>
            <person name="Schroder M."/>
            <person name="Gleim D."/>
            <person name="Sims D."/>
            <person name="Meincke L."/>
            <person name="Glavina Del Rio T."/>
            <person name="Tice H."/>
            <person name="Copeland A."/>
            <person name="Cheng J.F."/>
            <person name="Lucas S."/>
            <person name="Chen F."/>
            <person name="Nolan M."/>
            <person name="Bruce D."/>
            <person name="Goodwin L."/>
            <person name="Pitluck S."/>
            <person name="Ivanova N."/>
            <person name="Mavromatis K."/>
            <person name="Mikhailova N."/>
            <person name="Pati A."/>
            <person name="Chen A."/>
            <person name="Palaniappan K."/>
            <person name="Land M."/>
            <person name="Hauser L."/>
            <person name="Chang Y.J."/>
            <person name="Jeffries C.D."/>
            <person name="Chain P."/>
            <person name="Saunders E."/>
            <person name="Brettin T."/>
            <person name="Detter J.C."/>
            <person name="Goker M."/>
            <person name="Bristow J."/>
            <person name="Eisen J.A."/>
            <person name="Markowitz V."/>
            <person name="Hugenholtz P."/>
            <person name="Kyrpides N.C."/>
            <person name="Klenk H.P."/>
            <person name="Han C."/>
        </authorList>
    </citation>
    <scope>NUCLEOTIDE SEQUENCE [LARGE SCALE GENOMIC DNA]</scope>
    <source>
        <strain evidence="3">ATCC 49208 / DSM 771 / VKM B-1644</strain>
    </source>
</reference>
<dbReference type="Proteomes" id="UP000002217">
    <property type="component" value="Chromosome"/>
</dbReference>